<evidence type="ECO:0000259" key="6">
    <source>
        <dbReference type="PROSITE" id="PS50111"/>
    </source>
</evidence>
<dbReference type="InterPro" id="IPR004090">
    <property type="entry name" value="Chemotax_Me-accpt_rcpt"/>
</dbReference>
<dbReference type="RefSeq" id="WP_323577979.1">
    <property type="nucleotide sequence ID" value="NZ_JAYGJQ010000002.1"/>
</dbReference>
<protein>
    <submittedName>
        <fullName evidence="7">Methyl-accepting chemotaxis protein</fullName>
    </submittedName>
</protein>
<dbReference type="SMART" id="SM00283">
    <property type="entry name" value="MA"/>
    <property type="match status" value="1"/>
</dbReference>
<dbReference type="Proteomes" id="UP001302274">
    <property type="component" value="Unassembled WGS sequence"/>
</dbReference>
<proteinExistence type="inferred from homology"/>
<evidence type="ECO:0000256" key="3">
    <source>
        <dbReference type="PROSITE-ProRule" id="PRU00284"/>
    </source>
</evidence>
<dbReference type="InterPro" id="IPR051310">
    <property type="entry name" value="MCP_chemotaxis"/>
</dbReference>
<sequence length="586" mass="64493">MKNWSLSAKIYFVVFIMSIGLCTVSVIGIYQMRNINTILEVITKERMQNLIKTHNIMSHFYIQIINERNYILQESVEARKTNKGFIEKRHGELQDMIEARKLTSSPEGLKNIVEFKSVYEKWAKFNQNIQELVDTGHTKEAAVLVAETGRKLRLEGEEILHRINVRDTERMAEETQLAADTYAEAKFMVTISSILALALGLGLAVATLRKVTRTIDEVINNLSDNSQQVTSAAGQIAASSEELSQAVTEQASSLEETASSIEEMSSMVQKNADNSRQATEIADGSMKSATKGQKVVVNMIHAIDDINNSNKNIMTQINHSNDQISEIVNVIKEIETKTKVINDIVFQTKLLSFNASVEAARAGDQGKGFAVVAEEVGNLAQMSGNAANEISMMLESSIHKVEAIVRDTKEKVEVLIKDGSMKVEVGTQIAKECGEVLEEIVKNNAQVTKMTDEISTACQEQSLGVQEITRAMNQLDQVTQTNSTTSEETASAAEQLSAQAVSLKGVVELLVLTIKGGENDQARSMAMPIRKDHTENVVAFKAPVKKVPTVKKATTTPKPLTTQYKKASGMEGSQIPMGNDSRFEEV</sequence>
<dbReference type="SUPFAM" id="SSF58104">
    <property type="entry name" value="Methyl-accepting chemotaxis protein (MCP) signaling domain"/>
    <property type="match status" value="1"/>
</dbReference>
<keyword evidence="1" id="KW-0145">Chemotaxis</keyword>
<dbReference type="PROSITE" id="PS50111">
    <property type="entry name" value="CHEMOTAXIS_TRANSDUC_2"/>
    <property type="match status" value="1"/>
</dbReference>
<evidence type="ECO:0000256" key="4">
    <source>
        <dbReference type="SAM" id="MobiDB-lite"/>
    </source>
</evidence>
<feature type="transmembrane region" description="Helical" evidence="5">
    <location>
        <begin position="187"/>
        <end position="208"/>
    </location>
</feature>
<keyword evidence="3" id="KW-0807">Transducer</keyword>
<dbReference type="EMBL" id="JAYGJQ010000002">
    <property type="protein sequence ID" value="MEA9357816.1"/>
    <property type="molecule type" value="Genomic_DNA"/>
</dbReference>
<keyword evidence="5" id="KW-0472">Membrane</keyword>
<comment type="similarity">
    <text evidence="2">Belongs to the methyl-accepting chemotaxis (MCP) protein family.</text>
</comment>
<feature type="compositionally biased region" description="Low complexity" evidence="4">
    <location>
        <begin position="551"/>
        <end position="562"/>
    </location>
</feature>
<evidence type="ECO:0000256" key="2">
    <source>
        <dbReference type="ARBA" id="ARBA00029447"/>
    </source>
</evidence>
<organism evidence="7 8">
    <name type="scientific">Bacteriovorax antarcticus</name>
    <dbReference type="NCBI Taxonomy" id="3088717"/>
    <lineage>
        <taxon>Bacteria</taxon>
        <taxon>Pseudomonadati</taxon>
        <taxon>Bdellovibrionota</taxon>
        <taxon>Bacteriovoracia</taxon>
        <taxon>Bacteriovoracales</taxon>
        <taxon>Bacteriovoracaceae</taxon>
        <taxon>Bacteriovorax</taxon>
    </lineage>
</organism>
<accession>A0ABU5VXP3</accession>
<reference evidence="7 8" key="1">
    <citation type="submission" date="2023-11" db="EMBL/GenBank/DDBJ databases">
        <title>A Novel Polar Bacteriovorax (B. antarcticus) Isolated from the Biocrust in Antarctica.</title>
        <authorList>
            <person name="Mun W."/>
            <person name="Choi S.Y."/>
            <person name="Mitchell R.J."/>
        </authorList>
    </citation>
    <scope>NUCLEOTIDE SEQUENCE [LARGE SCALE GENOMIC DNA]</scope>
    <source>
        <strain evidence="7 8">PP10</strain>
    </source>
</reference>
<evidence type="ECO:0000313" key="8">
    <source>
        <dbReference type="Proteomes" id="UP001302274"/>
    </source>
</evidence>
<dbReference type="Gene3D" id="1.10.287.950">
    <property type="entry name" value="Methyl-accepting chemotaxis protein"/>
    <property type="match status" value="1"/>
</dbReference>
<keyword evidence="5" id="KW-1133">Transmembrane helix</keyword>
<dbReference type="InterPro" id="IPR024478">
    <property type="entry name" value="HlyB_4HB_MCP"/>
</dbReference>
<dbReference type="Pfam" id="PF12729">
    <property type="entry name" value="4HB_MCP_1"/>
    <property type="match status" value="1"/>
</dbReference>
<dbReference type="Pfam" id="PF00015">
    <property type="entry name" value="MCPsignal"/>
    <property type="match status" value="1"/>
</dbReference>
<feature type="region of interest" description="Disordered" evidence="4">
    <location>
        <begin position="551"/>
        <end position="586"/>
    </location>
</feature>
<gene>
    <name evidence="7" type="ORF">SHI21_16415</name>
</gene>
<feature type="region of interest" description="Disordered" evidence="4">
    <location>
        <begin position="247"/>
        <end position="286"/>
    </location>
</feature>
<feature type="domain" description="Methyl-accepting transducer" evidence="6">
    <location>
        <begin position="225"/>
        <end position="497"/>
    </location>
</feature>
<dbReference type="InterPro" id="IPR004089">
    <property type="entry name" value="MCPsignal_dom"/>
</dbReference>
<comment type="caution">
    <text evidence="7">The sequence shown here is derived from an EMBL/GenBank/DDBJ whole genome shotgun (WGS) entry which is preliminary data.</text>
</comment>
<dbReference type="PRINTS" id="PR00260">
    <property type="entry name" value="CHEMTRNSDUCR"/>
</dbReference>
<evidence type="ECO:0000256" key="1">
    <source>
        <dbReference type="ARBA" id="ARBA00022500"/>
    </source>
</evidence>
<evidence type="ECO:0000256" key="5">
    <source>
        <dbReference type="SAM" id="Phobius"/>
    </source>
</evidence>
<keyword evidence="5" id="KW-0812">Transmembrane</keyword>
<dbReference type="PANTHER" id="PTHR43531">
    <property type="entry name" value="PROTEIN ICFG"/>
    <property type="match status" value="1"/>
</dbReference>
<feature type="transmembrane region" description="Helical" evidence="5">
    <location>
        <begin position="6"/>
        <end position="30"/>
    </location>
</feature>
<name>A0ABU5VXP3_9BACT</name>
<keyword evidence="8" id="KW-1185">Reference proteome</keyword>
<feature type="compositionally biased region" description="Polar residues" evidence="4">
    <location>
        <begin position="247"/>
        <end position="278"/>
    </location>
</feature>
<evidence type="ECO:0000313" key="7">
    <source>
        <dbReference type="EMBL" id="MEA9357816.1"/>
    </source>
</evidence>
<dbReference type="PANTHER" id="PTHR43531:SF11">
    <property type="entry name" value="METHYL-ACCEPTING CHEMOTAXIS PROTEIN 3"/>
    <property type="match status" value="1"/>
</dbReference>